<dbReference type="Proteomes" id="UP001431572">
    <property type="component" value="Chromosome 1"/>
</dbReference>
<keyword evidence="1" id="KW-0808">Transferase</keyword>
<dbReference type="InterPro" id="IPR016181">
    <property type="entry name" value="Acyl_CoA_acyltransferase"/>
</dbReference>
<dbReference type="InterPro" id="IPR050680">
    <property type="entry name" value="YpeA/RimI_acetyltransf"/>
</dbReference>
<evidence type="ECO:0000259" key="3">
    <source>
        <dbReference type="PROSITE" id="PS51186"/>
    </source>
</evidence>
<evidence type="ECO:0000313" key="6">
    <source>
        <dbReference type="Proteomes" id="UP000521676"/>
    </source>
</evidence>
<dbReference type="InterPro" id="IPR000182">
    <property type="entry name" value="GNAT_dom"/>
</dbReference>
<dbReference type="PANTHER" id="PTHR43420:SF47">
    <property type="entry name" value="N-ACETYLTRANSFERASE DOMAIN-CONTAINING PROTEIN"/>
    <property type="match status" value="1"/>
</dbReference>
<dbReference type="RefSeq" id="WP_341468322.1">
    <property type="nucleotide sequence ID" value="NZ_CP128399.1"/>
</dbReference>
<accession>A0A8T7M2E5</accession>
<keyword evidence="2" id="KW-0012">Acyltransferase</keyword>
<dbReference type="PANTHER" id="PTHR43420">
    <property type="entry name" value="ACETYLTRANSFERASE"/>
    <property type="match status" value="1"/>
</dbReference>
<sequence length="171" mass="18998">MEKVEIVDIATALKVLPGLIELLQDSVDGGASIGFWSPLKYEVASDYWQDIIKELDRGYRTLLIGYTQGKVVASAQLSFISKQNGSHRVELQKLMVHTKYRGLGYGCTILTAAETVAKTRGCRLLFLDTRSGDTAEQLYLKQGYTCAGVIPEYIIEADGTFTDTVIYYKLL</sequence>
<feature type="domain" description="N-acetyltransferase" evidence="3">
    <location>
        <begin position="4"/>
        <end position="171"/>
    </location>
</feature>
<keyword evidence="7" id="KW-1185">Reference proteome</keyword>
<dbReference type="EMBL" id="JACATZ010000001">
    <property type="protein sequence ID" value="NWJ44545.1"/>
    <property type="molecule type" value="Genomic_DNA"/>
</dbReference>
<evidence type="ECO:0000256" key="2">
    <source>
        <dbReference type="ARBA" id="ARBA00023315"/>
    </source>
</evidence>
<dbReference type="Proteomes" id="UP000521676">
    <property type="component" value="Unassembled WGS sequence"/>
</dbReference>
<dbReference type="SUPFAM" id="SSF55729">
    <property type="entry name" value="Acyl-CoA N-acyltransferases (Nat)"/>
    <property type="match status" value="1"/>
</dbReference>
<reference evidence="5" key="2">
    <citation type="journal article" date="2024" name="Nature">
        <title>Anoxygenic phototroph of the Chloroflexota uses a type I reaction centre.</title>
        <authorList>
            <person name="Tsuji J.M."/>
            <person name="Shaw N.A."/>
            <person name="Nagashima S."/>
            <person name="Venkiteswaran J.J."/>
            <person name="Schiff S.L."/>
            <person name="Watanabe T."/>
            <person name="Fukui M."/>
            <person name="Hanada S."/>
            <person name="Tank M."/>
            <person name="Neufeld J.D."/>
        </authorList>
    </citation>
    <scope>NUCLEOTIDE SEQUENCE</scope>
    <source>
        <strain evidence="5">L227-S17</strain>
    </source>
</reference>
<dbReference type="GO" id="GO:0016747">
    <property type="term" value="F:acyltransferase activity, transferring groups other than amino-acyl groups"/>
    <property type="evidence" value="ECO:0007669"/>
    <property type="project" value="InterPro"/>
</dbReference>
<dbReference type="Gene3D" id="3.40.630.30">
    <property type="match status" value="1"/>
</dbReference>
<organism evidence="4 6">
    <name type="scientific">Candidatus Chlorohelix allophototropha</name>
    <dbReference type="NCBI Taxonomy" id="3003348"/>
    <lineage>
        <taxon>Bacteria</taxon>
        <taxon>Bacillati</taxon>
        <taxon>Chloroflexota</taxon>
        <taxon>Chloroflexia</taxon>
        <taxon>Candidatus Chloroheliales</taxon>
        <taxon>Candidatus Chloroheliaceae</taxon>
        <taxon>Candidatus Chlorohelix</taxon>
    </lineage>
</organism>
<evidence type="ECO:0000313" key="5">
    <source>
        <dbReference type="EMBL" id="WJW66436.1"/>
    </source>
</evidence>
<dbReference type="Pfam" id="PF00583">
    <property type="entry name" value="Acetyltransf_1"/>
    <property type="match status" value="1"/>
</dbReference>
<dbReference type="EMBL" id="CP128399">
    <property type="protein sequence ID" value="WJW66436.1"/>
    <property type="molecule type" value="Genomic_DNA"/>
</dbReference>
<evidence type="ECO:0000256" key="1">
    <source>
        <dbReference type="ARBA" id="ARBA00022679"/>
    </source>
</evidence>
<evidence type="ECO:0000313" key="7">
    <source>
        <dbReference type="Proteomes" id="UP001431572"/>
    </source>
</evidence>
<evidence type="ECO:0000313" key="4">
    <source>
        <dbReference type="EMBL" id="NWJ44545.1"/>
    </source>
</evidence>
<dbReference type="CDD" id="cd04301">
    <property type="entry name" value="NAT_SF"/>
    <property type="match status" value="1"/>
</dbReference>
<proteinExistence type="predicted"/>
<dbReference type="AlphaFoldDB" id="A0A8T7M2E5"/>
<gene>
    <name evidence="4" type="ORF">HXX08_01570</name>
    <name evidence="5" type="ORF">OZ401_002234</name>
</gene>
<protein>
    <submittedName>
        <fullName evidence="4">GNAT family N-acetyltransferase</fullName>
    </submittedName>
</protein>
<reference evidence="4 6" key="1">
    <citation type="submission" date="2020-06" db="EMBL/GenBank/DDBJ databases">
        <title>Anoxygenic phototrophic Chloroflexota member uses a Type I reaction center.</title>
        <authorList>
            <person name="Tsuji J.M."/>
            <person name="Shaw N.A."/>
            <person name="Nagashima S."/>
            <person name="Venkiteswaran J."/>
            <person name="Schiff S.L."/>
            <person name="Hanada S."/>
            <person name="Tank M."/>
            <person name="Neufeld J.D."/>
        </authorList>
    </citation>
    <scope>NUCLEOTIDE SEQUENCE [LARGE SCALE GENOMIC DNA]</scope>
    <source>
        <strain evidence="4">L227-S17</strain>
    </source>
</reference>
<dbReference type="PROSITE" id="PS51186">
    <property type="entry name" value="GNAT"/>
    <property type="match status" value="1"/>
</dbReference>
<name>A0A8T7M2E5_9CHLR</name>